<dbReference type="EMBL" id="BAEN01000068">
    <property type="protein sequence ID" value="GAC16203.1"/>
    <property type="molecule type" value="Genomic_DNA"/>
</dbReference>
<dbReference type="STRING" id="1127673.GLIP_3592"/>
<gene>
    <name evidence="2" type="ORF">GLIP_3592</name>
</gene>
<reference evidence="2 3" key="1">
    <citation type="journal article" date="2017" name="Antonie Van Leeuwenhoek">
        <title>Rhizobium rhizosphaerae sp. nov., a novel species isolated from rice rhizosphere.</title>
        <authorList>
            <person name="Zhao J.J."/>
            <person name="Zhang J."/>
            <person name="Zhang R.J."/>
            <person name="Zhang C.W."/>
            <person name="Yin H.Q."/>
            <person name="Zhang X.X."/>
        </authorList>
    </citation>
    <scope>NUCLEOTIDE SEQUENCE [LARGE SCALE GENOMIC DNA]</scope>
    <source>
        <strain evidence="2 3">E3</strain>
    </source>
</reference>
<dbReference type="AlphaFoldDB" id="K6YHV6"/>
<keyword evidence="1" id="KW-0812">Transmembrane</keyword>
<evidence type="ECO:0000256" key="1">
    <source>
        <dbReference type="SAM" id="Phobius"/>
    </source>
</evidence>
<accession>K6YHV6</accession>
<proteinExistence type="predicted"/>
<comment type="caution">
    <text evidence="2">The sequence shown here is derived from an EMBL/GenBank/DDBJ whole genome shotgun (WGS) entry which is preliminary data.</text>
</comment>
<name>K6YHV6_9ALTE</name>
<organism evidence="2 3">
    <name type="scientific">Aliiglaciecola lipolytica E3</name>
    <dbReference type="NCBI Taxonomy" id="1127673"/>
    <lineage>
        <taxon>Bacteria</taxon>
        <taxon>Pseudomonadati</taxon>
        <taxon>Pseudomonadota</taxon>
        <taxon>Gammaproteobacteria</taxon>
        <taxon>Alteromonadales</taxon>
        <taxon>Alteromonadaceae</taxon>
        <taxon>Aliiglaciecola</taxon>
    </lineage>
</organism>
<dbReference type="OrthoDB" id="6336303at2"/>
<feature type="transmembrane region" description="Helical" evidence="1">
    <location>
        <begin position="50"/>
        <end position="69"/>
    </location>
</feature>
<feature type="transmembrane region" description="Helical" evidence="1">
    <location>
        <begin position="119"/>
        <end position="139"/>
    </location>
</feature>
<dbReference type="Proteomes" id="UP000006334">
    <property type="component" value="Unassembled WGS sequence"/>
</dbReference>
<sequence>MKWIFWTLLLLSFILINEITVQWLLAINIGGYEAHPGFERAIQNFTLDSFLFSSSFRLIPYSVLSAIALFSNLKNSTAGKIALSCSLAAISAFHFWGYWSMQHSLFTSEHTTSTAGLDILFIPIYAVWISTIAGGLAYGSTKIMKLS</sequence>
<evidence type="ECO:0000313" key="2">
    <source>
        <dbReference type="EMBL" id="GAC16203.1"/>
    </source>
</evidence>
<keyword evidence="3" id="KW-1185">Reference proteome</keyword>
<feature type="transmembrane region" description="Helical" evidence="1">
    <location>
        <begin position="81"/>
        <end position="99"/>
    </location>
</feature>
<dbReference type="RefSeq" id="WP_008846005.1">
    <property type="nucleotide sequence ID" value="NZ_BAEN01000068.1"/>
</dbReference>
<keyword evidence="1" id="KW-1133">Transmembrane helix</keyword>
<protein>
    <submittedName>
        <fullName evidence="2">Uncharacterized protein</fullName>
    </submittedName>
</protein>
<keyword evidence="1" id="KW-0472">Membrane</keyword>
<evidence type="ECO:0000313" key="3">
    <source>
        <dbReference type="Proteomes" id="UP000006334"/>
    </source>
</evidence>